<evidence type="ECO:0000259" key="1">
    <source>
        <dbReference type="Pfam" id="PF01557"/>
    </source>
</evidence>
<name>A0A2H0TEL5_9BACT</name>
<dbReference type="AlphaFoldDB" id="A0A2H0TEL5"/>
<comment type="caution">
    <text evidence="2">The sequence shown here is derived from an EMBL/GenBank/DDBJ whole genome shotgun (WGS) entry which is preliminary data.</text>
</comment>
<sequence>MTQVHSILEKTDGYMIDTLGFEEHMAQIRGKKGIPVPGEWYKRPYYYALQIEKDKMRHSGETIRFPSFVQKKDYEFEIIGMFLKPIKTTDRKEAIAHVRDHMIFCIFNDASCRDFQGIDMKLPLGVSNSKGIADKGFGDVCAHGRDLNMDVNGVFHMPMRLKVNGEIRARTNFETIYFKDPETGERKNWSFAEVIVFMGRMNQGFHESMLIGSGTVGNGSIADDKKNHPWLKEGDTITMEAEGLGSLTNTIEVVDMPDPADIYGR</sequence>
<proteinExistence type="predicted"/>
<organism evidence="2 3">
    <name type="scientific">Candidatus Niyogibacteria bacterium CG10_big_fil_rev_8_21_14_0_10_46_36</name>
    <dbReference type="NCBI Taxonomy" id="1974726"/>
    <lineage>
        <taxon>Bacteria</taxon>
        <taxon>Candidatus Niyogiibacteriota</taxon>
    </lineage>
</organism>
<protein>
    <recommendedName>
        <fullName evidence="1">Fumarylacetoacetase-like C-terminal domain-containing protein</fullName>
    </recommendedName>
</protein>
<dbReference type="Gene3D" id="3.90.850.10">
    <property type="entry name" value="Fumarylacetoacetase-like, C-terminal domain"/>
    <property type="match status" value="1"/>
</dbReference>
<dbReference type="Proteomes" id="UP000231503">
    <property type="component" value="Unassembled WGS sequence"/>
</dbReference>
<dbReference type="GO" id="GO:0003824">
    <property type="term" value="F:catalytic activity"/>
    <property type="evidence" value="ECO:0007669"/>
    <property type="project" value="InterPro"/>
</dbReference>
<reference evidence="3" key="1">
    <citation type="submission" date="2017-09" db="EMBL/GenBank/DDBJ databases">
        <title>Depth-based differentiation of microbial function through sediment-hosted aquifers and enrichment of novel symbionts in the deep terrestrial subsurface.</title>
        <authorList>
            <person name="Probst A.J."/>
            <person name="Ladd B."/>
            <person name="Jarett J.K."/>
            <person name="Geller-Mcgrath D.E."/>
            <person name="Sieber C.M.K."/>
            <person name="Emerson J.B."/>
            <person name="Anantharaman K."/>
            <person name="Thomas B.C."/>
            <person name="Malmstrom R."/>
            <person name="Stieglmeier M."/>
            <person name="Klingl A."/>
            <person name="Woyke T."/>
            <person name="Ryan C.M."/>
            <person name="Banfield J.F."/>
        </authorList>
    </citation>
    <scope>NUCLEOTIDE SEQUENCE [LARGE SCALE GENOMIC DNA]</scope>
</reference>
<dbReference type="Pfam" id="PF01557">
    <property type="entry name" value="FAA_hydrolase"/>
    <property type="match status" value="1"/>
</dbReference>
<dbReference type="InterPro" id="IPR036663">
    <property type="entry name" value="Fumarylacetoacetase_C_sf"/>
</dbReference>
<dbReference type="EMBL" id="PFCO01000001">
    <property type="protein sequence ID" value="PIR69997.1"/>
    <property type="molecule type" value="Genomic_DNA"/>
</dbReference>
<dbReference type="PANTHER" id="PTHR43211:SF1">
    <property type="entry name" value="BLL6422 PROTEIN"/>
    <property type="match status" value="1"/>
</dbReference>
<feature type="domain" description="Fumarylacetoacetase-like C-terminal" evidence="1">
    <location>
        <begin position="20"/>
        <end position="251"/>
    </location>
</feature>
<dbReference type="PANTHER" id="PTHR43211">
    <property type="entry name" value="FUMARYLACETOACETATE HYDROLASE"/>
    <property type="match status" value="1"/>
</dbReference>
<accession>A0A2H0TEL5</accession>
<dbReference type="InterPro" id="IPR011234">
    <property type="entry name" value="Fumarylacetoacetase-like_C"/>
</dbReference>
<evidence type="ECO:0000313" key="3">
    <source>
        <dbReference type="Proteomes" id="UP000231503"/>
    </source>
</evidence>
<dbReference type="SUPFAM" id="SSF56529">
    <property type="entry name" value="FAH"/>
    <property type="match status" value="1"/>
</dbReference>
<gene>
    <name evidence="2" type="ORF">COU47_01010</name>
</gene>
<evidence type="ECO:0000313" key="2">
    <source>
        <dbReference type="EMBL" id="PIR69997.1"/>
    </source>
</evidence>